<evidence type="ECO:0000256" key="1">
    <source>
        <dbReference type="SAM" id="MobiDB-lite"/>
    </source>
</evidence>
<organism evidence="3 4">
    <name type="scientific">Symbiodinium microadriaticum</name>
    <name type="common">Dinoflagellate</name>
    <name type="synonym">Zooxanthella microadriatica</name>
    <dbReference type="NCBI Taxonomy" id="2951"/>
    <lineage>
        <taxon>Eukaryota</taxon>
        <taxon>Sar</taxon>
        <taxon>Alveolata</taxon>
        <taxon>Dinophyceae</taxon>
        <taxon>Suessiales</taxon>
        <taxon>Symbiodiniaceae</taxon>
        <taxon>Symbiodinium</taxon>
    </lineage>
</organism>
<evidence type="ECO:0000256" key="2">
    <source>
        <dbReference type="SAM" id="Phobius"/>
    </source>
</evidence>
<dbReference type="Proteomes" id="UP000186817">
    <property type="component" value="Unassembled WGS sequence"/>
</dbReference>
<gene>
    <name evidence="3" type="ORF">AK812_SmicGene24664</name>
</gene>
<feature type="region of interest" description="Disordered" evidence="1">
    <location>
        <begin position="1"/>
        <end position="71"/>
    </location>
</feature>
<sequence length="161" mass="17589">MLTVSSGNCEEEQEQEEEEEEDDEDDEDDGDDYGDDALDEDVDDEGEHADVDDDDDEEDKVSLESLSFPLPSTELEPVEALACEGAETGPGAYLGGVLSSVLVLEPMFRLRAGSVLERRKRLQDIMKRCKAETEVNNGGLQILADSTGLAILLFIALFIAT</sequence>
<dbReference type="EMBL" id="LSRX01000580">
    <property type="protein sequence ID" value="OLP93450.1"/>
    <property type="molecule type" value="Genomic_DNA"/>
</dbReference>
<evidence type="ECO:0000313" key="3">
    <source>
        <dbReference type="EMBL" id="OLP93450.1"/>
    </source>
</evidence>
<reference evidence="3 4" key="1">
    <citation type="submission" date="2016-02" db="EMBL/GenBank/DDBJ databases">
        <title>Genome analysis of coral dinoflagellate symbionts highlights evolutionary adaptations to a symbiotic lifestyle.</title>
        <authorList>
            <person name="Aranda M."/>
            <person name="Li Y."/>
            <person name="Liew Y.J."/>
            <person name="Baumgarten S."/>
            <person name="Simakov O."/>
            <person name="Wilson M."/>
            <person name="Piel J."/>
            <person name="Ashoor H."/>
            <person name="Bougouffa S."/>
            <person name="Bajic V.B."/>
            <person name="Ryu T."/>
            <person name="Ravasi T."/>
            <person name="Bayer T."/>
            <person name="Micklem G."/>
            <person name="Kim H."/>
            <person name="Bhak J."/>
            <person name="Lajeunesse T.C."/>
            <person name="Voolstra C.R."/>
        </authorList>
    </citation>
    <scope>NUCLEOTIDE SEQUENCE [LARGE SCALE GENOMIC DNA]</scope>
    <source>
        <strain evidence="3 4">CCMP2467</strain>
    </source>
</reference>
<keyword evidence="2" id="KW-0812">Transmembrane</keyword>
<feature type="compositionally biased region" description="Acidic residues" evidence="1">
    <location>
        <begin position="9"/>
        <end position="59"/>
    </location>
</feature>
<comment type="caution">
    <text evidence="3">The sequence shown here is derived from an EMBL/GenBank/DDBJ whole genome shotgun (WGS) entry which is preliminary data.</text>
</comment>
<name>A0A1Q9DEF4_SYMMI</name>
<keyword evidence="2" id="KW-1133">Transmembrane helix</keyword>
<evidence type="ECO:0000313" key="4">
    <source>
        <dbReference type="Proteomes" id="UP000186817"/>
    </source>
</evidence>
<proteinExistence type="predicted"/>
<feature type="transmembrane region" description="Helical" evidence="2">
    <location>
        <begin position="138"/>
        <end position="160"/>
    </location>
</feature>
<keyword evidence="2" id="KW-0472">Membrane</keyword>
<keyword evidence="4" id="KW-1185">Reference proteome</keyword>
<protein>
    <submittedName>
        <fullName evidence="3">Uncharacterized protein</fullName>
    </submittedName>
</protein>
<accession>A0A1Q9DEF4</accession>
<dbReference type="AlphaFoldDB" id="A0A1Q9DEF4"/>